<dbReference type="EMBL" id="AP023396">
    <property type="protein sequence ID" value="BCK54319.1"/>
    <property type="molecule type" value="Genomic_DNA"/>
</dbReference>
<protein>
    <submittedName>
        <fullName evidence="2">Uncharacterized protein</fullName>
    </submittedName>
</protein>
<evidence type="ECO:0000313" key="2">
    <source>
        <dbReference type="EMBL" id="BCK54319.1"/>
    </source>
</evidence>
<feature type="transmembrane region" description="Helical" evidence="1">
    <location>
        <begin position="133"/>
        <end position="150"/>
    </location>
</feature>
<dbReference type="Proteomes" id="UP000516173">
    <property type="component" value="Chromosome"/>
</dbReference>
<reference evidence="2 3" key="1">
    <citation type="submission" date="2020-08" db="EMBL/GenBank/DDBJ databases">
        <title>Genome Sequencing of Nocardia wallacei strain FMUON74 and assembly.</title>
        <authorList>
            <person name="Toyokawa M."/>
            <person name="Uesaka K."/>
        </authorList>
    </citation>
    <scope>NUCLEOTIDE SEQUENCE [LARGE SCALE GENOMIC DNA]</scope>
    <source>
        <strain evidence="2 3">FMUON74</strain>
    </source>
</reference>
<organism evidence="2 3">
    <name type="scientific">Nocardia wallacei</name>
    <dbReference type="NCBI Taxonomy" id="480035"/>
    <lineage>
        <taxon>Bacteria</taxon>
        <taxon>Bacillati</taxon>
        <taxon>Actinomycetota</taxon>
        <taxon>Actinomycetes</taxon>
        <taxon>Mycobacteriales</taxon>
        <taxon>Nocardiaceae</taxon>
        <taxon>Nocardia</taxon>
    </lineage>
</organism>
<dbReference type="AlphaFoldDB" id="A0A7G1KK22"/>
<dbReference type="KEGG" id="nwl:NWFMUON74_20910"/>
<feature type="transmembrane region" description="Helical" evidence="1">
    <location>
        <begin position="108"/>
        <end position="127"/>
    </location>
</feature>
<proteinExistence type="predicted"/>
<keyword evidence="1" id="KW-1133">Transmembrane helix</keyword>
<name>A0A7G1KK22_9NOCA</name>
<keyword evidence="1" id="KW-0812">Transmembrane</keyword>
<keyword evidence="1" id="KW-0472">Membrane</keyword>
<sequence>MEVKLQRWQTVRRGRIVDSPRRGVGVLRLRPDGSTLLYEKGFARPPMGVVKLLPTKAKEGIRRLREARLRTPENRDETVGAVQESWEPLAQRTDIAQGLEQVVRATRFATVAFSVALGLTIPAIVVHDPVRTALQYLATLGFVLAWAATDSGIYRRRADWLRGACLKSLKWWLWVFVPVGVANLFFAAANKSPT</sequence>
<accession>A0A7G1KK22</accession>
<evidence type="ECO:0000256" key="1">
    <source>
        <dbReference type="SAM" id="Phobius"/>
    </source>
</evidence>
<feature type="transmembrane region" description="Helical" evidence="1">
    <location>
        <begin position="171"/>
        <end position="189"/>
    </location>
</feature>
<evidence type="ECO:0000313" key="3">
    <source>
        <dbReference type="Proteomes" id="UP000516173"/>
    </source>
</evidence>
<gene>
    <name evidence="2" type="ORF">NWFMUON74_20910</name>
</gene>
<keyword evidence="3" id="KW-1185">Reference proteome</keyword>